<evidence type="ECO:0000259" key="12">
    <source>
        <dbReference type="PROSITE" id="PS51371"/>
    </source>
</evidence>
<dbReference type="SMART" id="SM00116">
    <property type="entry name" value="CBS"/>
    <property type="match status" value="2"/>
</dbReference>
<evidence type="ECO:0000256" key="10">
    <source>
        <dbReference type="PROSITE-ProRule" id="PRU00703"/>
    </source>
</evidence>
<evidence type="ECO:0000313" key="14">
    <source>
        <dbReference type="Proteomes" id="UP000565521"/>
    </source>
</evidence>
<evidence type="ECO:0000256" key="8">
    <source>
        <dbReference type="ARBA" id="ARBA00023214"/>
    </source>
</evidence>
<reference evidence="13 14" key="1">
    <citation type="submission" date="2020-05" db="EMBL/GenBank/DDBJ databases">
        <title>Hymenobacter terrestris sp. nov. and Hymenobacter lapidiphilus sp. nov., isolated from regoliths in Antarctica.</title>
        <authorList>
            <person name="Sedlacek I."/>
            <person name="Pantucek R."/>
            <person name="Zeman M."/>
            <person name="Holochova P."/>
            <person name="Kralova S."/>
            <person name="Stankova E."/>
            <person name="Sedo O."/>
            <person name="Micenkova L."/>
            <person name="Svec P."/>
            <person name="Gupta V."/>
            <person name="Sood U."/>
            <person name="Korpole U.S."/>
            <person name="Lal R."/>
        </authorList>
    </citation>
    <scope>NUCLEOTIDE SEQUENCE [LARGE SCALE GENOMIC DNA]</scope>
    <source>
        <strain evidence="13 14">P5342</strain>
    </source>
</reference>
<feature type="transmembrane region" description="Helical" evidence="11">
    <location>
        <begin position="268"/>
        <end position="290"/>
    </location>
</feature>
<evidence type="ECO:0000256" key="1">
    <source>
        <dbReference type="ARBA" id="ARBA00004141"/>
    </source>
</evidence>
<keyword evidence="9" id="KW-0407">Ion channel</keyword>
<dbReference type="Pfam" id="PF00571">
    <property type="entry name" value="CBS"/>
    <property type="match status" value="2"/>
</dbReference>
<evidence type="ECO:0000256" key="7">
    <source>
        <dbReference type="ARBA" id="ARBA00023173"/>
    </source>
</evidence>
<feature type="transmembrane region" description="Helical" evidence="11">
    <location>
        <begin position="25"/>
        <end position="49"/>
    </location>
</feature>
<feature type="transmembrane region" description="Helical" evidence="11">
    <location>
        <begin position="322"/>
        <end position="345"/>
    </location>
</feature>
<dbReference type="SUPFAM" id="SSF54631">
    <property type="entry name" value="CBS-domain pair"/>
    <property type="match status" value="1"/>
</dbReference>
<dbReference type="CDD" id="cd00400">
    <property type="entry name" value="Voltage_gated_ClC"/>
    <property type="match status" value="1"/>
</dbReference>
<dbReference type="InterPro" id="IPR001807">
    <property type="entry name" value="ClC"/>
</dbReference>
<evidence type="ECO:0000256" key="6">
    <source>
        <dbReference type="ARBA" id="ARBA00023136"/>
    </source>
</evidence>
<sequence>MSQNSIHRLLLPLLMWRVRHISDRAYLILVSILIGVLAGLAAVVLKTLVHDTQGLLNAWVPLQYQVFSSSLYPIIGIALTVLFTRYFLGGDLGRGIGPVIYNVARQGSIVPRSKLYSQLVSSFLTVSFGGSAGLEAPISVTGAAIGSNASRVLRIGRRQRRLLTACGAAGGIAAIFNSPIAGVLFAVEVLLSELSAAYFVPLLISSATATVVSKALYAGQPFVLITTSWPVDAVPLYLMLALFTALLSVYMIRVYFWADRQFSYYPGIFWKVVFGGLALGGLVFLFPPLYGEGYNSVQQLLGGHSEQLVNGSLFDVFKDQSAWLVLLVAAGSMLLKVVATTITIGSGGNGGMFGSSLFAGALCGFIFARLINLSGLYPISEVHFIVLGMAGTLAGVVHAPLTAIFLIAEITGGYALFVPLMLVTSGSYLITRYFEPYSVYTRKLAQKGVYMNHDRDRGLLALLDVTSLLQTDFQPVRPDDTLGELVHTFRNTSRNLFPVVDYDDGGRLLGVVSLDAVRHSLFDDAHYTTTRVRDLMDEPLAIVRPDDTLLDTLRCMEQLDAWALPVLDADDRYLGFLLKSTILANYRRQLLKDSGE</sequence>
<feature type="transmembrane region" description="Helical" evidence="11">
    <location>
        <begin position="414"/>
        <end position="434"/>
    </location>
</feature>
<evidence type="ECO:0000256" key="2">
    <source>
        <dbReference type="ARBA" id="ARBA00022448"/>
    </source>
</evidence>
<dbReference type="Proteomes" id="UP000565521">
    <property type="component" value="Unassembled WGS sequence"/>
</dbReference>
<organism evidence="13 14">
    <name type="scientific">Hymenobacter lapidiphilus</name>
    <dbReference type="NCBI Taxonomy" id="2608003"/>
    <lineage>
        <taxon>Bacteria</taxon>
        <taxon>Pseudomonadati</taxon>
        <taxon>Bacteroidota</taxon>
        <taxon>Cytophagia</taxon>
        <taxon>Cytophagales</taxon>
        <taxon>Hymenobacteraceae</taxon>
        <taxon>Hymenobacter</taxon>
    </lineage>
</organism>
<dbReference type="PRINTS" id="PR00762">
    <property type="entry name" value="CLCHANNEL"/>
</dbReference>
<feature type="transmembrane region" description="Helical" evidence="11">
    <location>
        <begin position="162"/>
        <end position="186"/>
    </location>
</feature>
<dbReference type="RefSeq" id="WP_176908945.1">
    <property type="nucleotide sequence ID" value="NZ_JABKAU010000022.1"/>
</dbReference>
<dbReference type="EMBL" id="JABKAU010000022">
    <property type="protein sequence ID" value="NVO32055.1"/>
    <property type="molecule type" value="Genomic_DNA"/>
</dbReference>
<dbReference type="InterPro" id="IPR050368">
    <property type="entry name" value="ClC-type_chloride_channel"/>
</dbReference>
<evidence type="ECO:0000256" key="11">
    <source>
        <dbReference type="SAM" id="Phobius"/>
    </source>
</evidence>
<keyword evidence="8" id="KW-0868">Chloride</keyword>
<protein>
    <submittedName>
        <fullName evidence="13">Chloride channel protein</fullName>
    </submittedName>
</protein>
<dbReference type="CDD" id="cd02205">
    <property type="entry name" value="CBS_pair_SF"/>
    <property type="match status" value="1"/>
</dbReference>
<dbReference type="GO" id="GO:0005254">
    <property type="term" value="F:chloride channel activity"/>
    <property type="evidence" value="ECO:0007669"/>
    <property type="project" value="UniProtKB-KW"/>
</dbReference>
<dbReference type="Pfam" id="PF00654">
    <property type="entry name" value="Voltage_CLC"/>
    <property type="match status" value="1"/>
</dbReference>
<evidence type="ECO:0000313" key="13">
    <source>
        <dbReference type="EMBL" id="NVO32055.1"/>
    </source>
</evidence>
<evidence type="ECO:0000256" key="4">
    <source>
        <dbReference type="ARBA" id="ARBA00022989"/>
    </source>
</evidence>
<dbReference type="PANTHER" id="PTHR43427:SF6">
    <property type="entry name" value="CHLORIDE CHANNEL PROTEIN CLC-E"/>
    <property type="match status" value="1"/>
</dbReference>
<name>A0A7Y7U721_9BACT</name>
<dbReference type="Gene3D" id="3.90.1280.20">
    <property type="match status" value="1"/>
</dbReference>
<feature type="transmembrane region" description="Helical" evidence="11">
    <location>
        <begin position="384"/>
        <end position="408"/>
    </location>
</feature>
<dbReference type="Gene3D" id="3.10.580.10">
    <property type="entry name" value="CBS-domain"/>
    <property type="match status" value="1"/>
</dbReference>
<evidence type="ECO:0000256" key="3">
    <source>
        <dbReference type="ARBA" id="ARBA00022692"/>
    </source>
</evidence>
<dbReference type="SUPFAM" id="SSF81340">
    <property type="entry name" value="Clc chloride channel"/>
    <property type="match status" value="1"/>
</dbReference>
<keyword evidence="3 11" id="KW-0812">Transmembrane</keyword>
<dbReference type="AlphaFoldDB" id="A0A7Y7U721"/>
<keyword evidence="4 11" id="KW-1133">Transmembrane helix</keyword>
<keyword evidence="5" id="KW-0406">Ion transport</keyword>
<accession>A0A7Y7U721</accession>
<feature type="domain" description="CBS" evidence="12">
    <location>
        <begin position="536"/>
        <end position="594"/>
    </location>
</feature>
<keyword evidence="14" id="KW-1185">Reference proteome</keyword>
<dbReference type="InterPro" id="IPR000644">
    <property type="entry name" value="CBS_dom"/>
</dbReference>
<dbReference type="InterPro" id="IPR046342">
    <property type="entry name" value="CBS_dom_sf"/>
</dbReference>
<comment type="caution">
    <text evidence="13">The sequence shown here is derived from an EMBL/GenBank/DDBJ whole genome shotgun (WGS) entry which is preliminary data.</text>
</comment>
<dbReference type="Gene3D" id="1.10.3080.10">
    <property type="entry name" value="Clc chloride channel"/>
    <property type="match status" value="1"/>
</dbReference>
<gene>
    <name evidence="13" type="ORF">HW554_12590</name>
</gene>
<proteinExistence type="predicted"/>
<keyword evidence="10" id="KW-0129">CBS domain</keyword>
<feature type="transmembrane region" description="Helical" evidence="11">
    <location>
        <begin position="69"/>
        <end position="88"/>
    </location>
</feature>
<comment type="subcellular location">
    <subcellularLocation>
        <location evidence="1">Membrane</location>
        <topology evidence="1">Multi-pass membrane protein</topology>
    </subcellularLocation>
</comment>
<feature type="transmembrane region" description="Helical" evidence="11">
    <location>
        <begin position="237"/>
        <end position="256"/>
    </location>
</feature>
<dbReference type="GO" id="GO:0034707">
    <property type="term" value="C:chloride channel complex"/>
    <property type="evidence" value="ECO:0007669"/>
    <property type="project" value="UniProtKB-KW"/>
</dbReference>
<feature type="transmembrane region" description="Helical" evidence="11">
    <location>
        <begin position="351"/>
        <end position="372"/>
    </location>
</feature>
<keyword evidence="7" id="KW-0869">Chloride channel</keyword>
<dbReference type="PROSITE" id="PS51371">
    <property type="entry name" value="CBS"/>
    <property type="match status" value="2"/>
</dbReference>
<dbReference type="PANTHER" id="PTHR43427">
    <property type="entry name" value="CHLORIDE CHANNEL PROTEIN CLC-E"/>
    <property type="match status" value="1"/>
</dbReference>
<feature type="domain" description="CBS" evidence="12">
    <location>
        <begin position="469"/>
        <end position="528"/>
    </location>
</feature>
<evidence type="ECO:0000256" key="9">
    <source>
        <dbReference type="ARBA" id="ARBA00023303"/>
    </source>
</evidence>
<keyword evidence="6 11" id="KW-0472">Membrane</keyword>
<evidence type="ECO:0000256" key="5">
    <source>
        <dbReference type="ARBA" id="ARBA00023065"/>
    </source>
</evidence>
<dbReference type="InterPro" id="IPR014743">
    <property type="entry name" value="Cl-channel_core"/>
</dbReference>
<keyword evidence="2" id="KW-0813">Transport</keyword>